<dbReference type="Gene3D" id="3.40.430.10">
    <property type="entry name" value="Dihydrofolate Reductase, subunit A"/>
    <property type="match status" value="1"/>
</dbReference>
<dbReference type="Pfam" id="PF01872">
    <property type="entry name" value="RibD_C"/>
    <property type="match status" value="1"/>
</dbReference>
<evidence type="ECO:0000259" key="1">
    <source>
        <dbReference type="Pfam" id="PF01872"/>
    </source>
</evidence>
<dbReference type="InterPro" id="IPR024072">
    <property type="entry name" value="DHFR-like_dom_sf"/>
</dbReference>
<dbReference type="GO" id="GO:0009231">
    <property type="term" value="P:riboflavin biosynthetic process"/>
    <property type="evidence" value="ECO:0007669"/>
    <property type="project" value="InterPro"/>
</dbReference>
<dbReference type="Proteomes" id="UP001165041">
    <property type="component" value="Unassembled WGS sequence"/>
</dbReference>
<accession>A0A9W6V3A5</accession>
<evidence type="ECO:0000313" key="2">
    <source>
        <dbReference type="EMBL" id="GLW74119.1"/>
    </source>
</evidence>
<evidence type="ECO:0000313" key="3">
    <source>
        <dbReference type="Proteomes" id="UP001165041"/>
    </source>
</evidence>
<dbReference type="EMBL" id="BSSA01000031">
    <property type="protein sequence ID" value="GLW74119.1"/>
    <property type="molecule type" value="Genomic_DNA"/>
</dbReference>
<dbReference type="SUPFAM" id="SSF53597">
    <property type="entry name" value="Dihydrofolate reductase-like"/>
    <property type="match status" value="1"/>
</dbReference>
<dbReference type="AlphaFoldDB" id="A0A9W6V3A5"/>
<dbReference type="InterPro" id="IPR002734">
    <property type="entry name" value="RibDG_C"/>
</dbReference>
<proteinExistence type="predicted"/>
<organism evidence="2 3">
    <name type="scientific">Kitasatospora phosalacinea</name>
    <dbReference type="NCBI Taxonomy" id="2065"/>
    <lineage>
        <taxon>Bacteria</taxon>
        <taxon>Bacillati</taxon>
        <taxon>Actinomycetota</taxon>
        <taxon>Actinomycetes</taxon>
        <taxon>Kitasatosporales</taxon>
        <taxon>Streptomycetaceae</taxon>
        <taxon>Kitasatospora</taxon>
    </lineage>
</organism>
<protein>
    <recommendedName>
        <fullName evidence="1">Bacterial bifunctional deaminase-reductase C-terminal domain-containing protein</fullName>
    </recommendedName>
</protein>
<reference evidence="2" key="1">
    <citation type="submission" date="2023-02" db="EMBL/GenBank/DDBJ databases">
        <title>Kitasatospora phosalacinea NBRC 14627.</title>
        <authorList>
            <person name="Ichikawa N."/>
            <person name="Sato H."/>
            <person name="Tonouchi N."/>
        </authorList>
    </citation>
    <scope>NUCLEOTIDE SEQUENCE</scope>
    <source>
        <strain evidence="2">NBRC 14627</strain>
    </source>
</reference>
<dbReference type="RefSeq" id="WP_285739731.1">
    <property type="nucleotide sequence ID" value="NZ_BSSA01000031.1"/>
</dbReference>
<gene>
    <name evidence="2" type="ORF">Kpho02_64170</name>
</gene>
<name>A0A9W6V3A5_9ACTN</name>
<dbReference type="GO" id="GO:0008703">
    <property type="term" value="F:5-amino-6-(5-phosphoribosylamino)uracil reductase activity"/>
    <property type="evidence" value="ECO:0007669"/>
    <property type="project" value="InterPro"/>
</dbReference>
<comment type="caution">
    <text evidence="2">The sequence shown here is derived from an EMBL/GenBank/DDBJ whole genome shotgun (WGS) entry which is preliminary data.</text>
</comment>
<sequence>MSRLILAMQTSIDGFVDSSVPGAAWQQWNWGPDWPWSADLRASFNQLLAGAAGLLLSRPMADDGYLAHWARTAEQHPGDPDWEFARTIGSLPVLVASRAGRPERDWPRTTVLNGELPDLVARAKAAVDGDLVCFGGAGLASGLLRADLPDELRLFTNPGFAGTGRTVFGPWLATRTYRAASATAHACGVVETRWTR</sequence>
<feature type="domain" description="Bacterial bifunctional deaminase-reductase C-terminal" evidence="1">
    <location>
        <begin position="4"/>
        <end position="188"/>
    </location>
</feature>